<protein>
    <submittedName>
        <fullName evidence="2">Uncharacterized protein</fullName>
    </submittedName>
</protein>
<dbReference type="OrthoDB" id="3103998at2759"/>
<gene>
    <name evidence="2" type="ORF">CVT26_016118</name>
</gene>
<keyword evidence="3" id="KW-1185">Reference proteome</keyword>
<accession>A0A409XYV6</accession>
<dbReference type="AlphaFoldDB" id="A0A409XYV6"/>
<keyword evidence="1" id="KW-0812">Transmembrane</keyword>
<organism evidence="2 3">
    <name type="scientific">Gymnopilus dilepis</name>
    <dbReference type="NCBI Taxonomy" id="231916"/>
    <lineage>
        <taxon>Eukaryota</taxon>
        <taxon>Fungi</taxon>
        <taxon>Dikarya</taxon>
        <taxon>Basidiomycota</taxon>
        <taxon>Agaricomycotina</taxon>
        <taxon>Agaricomycetes</taxon>
        <taxon>Agaricomycetidae</taxon>
        <taxon>Agaricales</taxon>
        <taxon>Agaricineae</taxon>
        <taxon>Hymenogastraceae</taxon>
        <taxon>Gymnopilus</taxon>
    </lineage>
</organism>
<name>A0A409XYV6_9AGAR</name>
<reference evidence="2 3" key="1">
    <citation type="journal article" date="2018" name="Evol. Lett.">
        <title>Horizontal gene cluster transfer increased hallucinogenic mushroom diversity.</title>
        <authorList>
            <person name="Reynolds H.T."/>
            <person name="Vijayakumar V."/>
            <person name="Gluck-Thaler E."/>
            <person name="Korotkin H.B."/>
            <person name="Matheny P.B."/>
            <person name="Slot J.C."/>
        </authorList>
    </citation>
    <scope>NUCLEOTIDE SEQUENCE [LARGE SCALE GENOMIC DNA]</scope>
    <source>
        <strain evidence="2 3">SRW20</strain>
    </source>
</reference>
<feature type="transmembrane region" description="Helical" evidence="1">
    <location>
        <begin position="21"/>
        <end position="41"/>
    </location>
</feature>
<dbReference type="InParanoid" id="A0A409XYV6"/>
<feature type="transmembrane region" description="Helical" evidence="1">
    <location>
        <begin position="190"/>
        <end position="215"/>
    </location>
</feature>
<dbReference type="EMBL" id="NHYE01001404">
    <property type="protein sequence ID" value="PPQ95952.1"/>
    <property type="molecule type" value="Genomic_DNA"/>
</dbReference>
<dbReference type="Proteomes" id="UP000284706">
    <property type="component" value="Unassembled WGS sequence"/>
</dbReference>
<proteinExistence type="predicted"/>
<feature type="non-terminal residue" evidence="2">
    <location>
        <position position="1"/>
    </location>
</feature>
<feature type="transmembrane region" description="Helical" evidence="1">
    <location>
        <begin position="149"/>
        <end position="178"/>
    </location>
</feature>
<keyword evidence="1" id="KW-0472">Membrane</keyword>
<comment type="caution">
    <text evidence="2">The sequence shown here is derived from an EMBL/GenBank/DDBJ whole genome shotgun (WGS) entry which is preliminary data.</text>
</comment>
<feature type="transmembrane region" description="Helical" evidence="1">
    <location>
        <begin position="107"/>
        <end position="128"/>
    </location>
</feature>
<evidence type="ECO:0000313" key="2">
    <source>
        <dbReference type="EMBL" id="PPQ95952.1"/>
    </source>
</evidence>
<keyword evidence="1" id="KW-1133">Transmembrane helix</keyword>
<evidence type="ECO:0000313" key="3">
    <source>
        <dbReference type="Proteomes" id="UP000284706"/>
    </source>
</evidence>
<evidence type="ECO:0000256" key="1">
    <source>
        <dbReference type="SAM" id="Phobius"/>
    </source>
</evidence>
<sequence>RPGCIPKNWSQSAAQIPFRNILRTIAWCPLLPASMLLYFMYHYQHVDSNLEDSLDLADVGGPQWKTVIAGITFAWKTCQLASTGLIASVLAVLQIPTVFGGIASRTFAMATVLCSCACLVSSTLWMASKEDFLRRRAMDKWKAASGATHEFWILVALPVSFILWSSTFFLVILVLLVWDLLGPELSTSNNVSFIISAIFLTSIPIASGVMIFFAMKQIRRF</sequence>